<evidence type="ECO:0000313" key="2">
    <source>
        <dbReference type="EMBL" id="KFM63109.1"/>
    </source>
</evidence>
<dbReference type="Proteomes" id="UP000054359">
    <property type="component" value="Unassembled WGS sequence"/>
</dbReference>
<dbReference type="AlphaFoldDB" id="A0A087TDC0"/>
<evidence type="ECO:0000313" key="3">
    <source>
        <dbReference type="Proteomes" id="UP000054359"/>
    </source>
</evidence>
<keyword evidence="1" id="KW-0732">Signal</keyword>
<accession>A0A087TDC0</accession>
<proteinExistence type="predicted"/>
<feature type="chain" id="PRO_5012497733" evidence="1">
    <location>
        <begin position="16"/>
        <end position="56"/>
    </location>
</feature>
<reference evidence="2 3" key="1">
    <citation type="submission" date="2013-11" db="EMBL/GenBank/DDBJ databases">
        <title>Genome sequencing of Stegodyphus mimosarum.</title>
        <authorList>
            <person name="Bechsgaard J."/>
        </authorList>
    </citation>
    <scope>NUCLEOTIDE SEQUENCE [LARGE SCALE GENOMIC DNA]</scope>
</reference>
<sequence>MKVFLLLLFVGIASASFHQMLDDAADEFVLSFLEGMQHAPSLKEHLGEPDNLYADQ</sequence>
<feature type="non-terminal residue" evidence="2">
    <location>
        <position position="56"/>
    </location>
</feature>
<gene>
    <name evidence="2" type="ORF">X975_03312</name>
</gene>
<protein>
    <submittedName>
        <fullName evidence="2">Uncharacterized protein</fullName>
    </submittedName>
</protein>
<dbReference type="EMBL" id="KK114703">
    <property type="protein sequence ID" value="KFM63109.1"/>
    <property type="molecule type" value="Genomic_DNA"/>
</dbReference>
<keyword evidence="3" id="KW-1185">Reference proteome</keyword>
<name>A0A087TDC0_STEMI</name>
<organism evidence="2 3">
    <name type="scientific">Stegodyphus mimosarum</name>
    <name type="common">African social velvet spider</name>
    <dbReference type="NCBI Taxonomy" id="407821"/>
    <lineage>
        <taxon>Eukaryota</taxon>
        <taxon>Metazoa</taxon>
        <taxon>Ecdysozoa</taxon>
        <taxon>Arthropoda</taxon>
        <taxon>Chelicerata</taxon>
        <taxon>Arachnida</taxon>
        <taxon>Araneae</taxon>
        <taxon>Araneomorphae</taxon>
        <taxon>Entelegynae</taxon>
        <taxon>Eresoidea</taxon>
        <taxon>Eresidae</taxon>
        <taxon>Stegodyphus</taxon>
    </lineage>
</organism>
<evidence type="ECO:0000256" key="1">
    <source>
        <dbReference type="SAM" id="SignalP"/>
    </source>
</evidence>
<dbReference type="OrthoDB" id="10436956at2759"/>
<feature type="signal peptide" evidence="1">
    <location>
        <begin position="1"/>
        <end position="15"/>
    </location>
</feature>